<sequence>MQRWPGVMTKLTDRVYTTLRRQIMSGELSSDMQIKEAHLADMLAVSRTPVRAAIQRLADDGLIYHEKGRGSFVSPWQQDDIVDIYELRILLESRAARLAAARATPEQITRLRHHASVIEELYREQPDKYLFSIQTENQLFHQVILTAAGSVQLKQMVRMLVDSPITVGSYYLYSETQMQRSMQQHRDLVDAIERREESYAEDLMRVHLRMAYCAFMARQSAREKGEPWNMADEA</sequence>
<dbReference type="Pfam" id="PF07729">
    <property type="entry name" value="FCD"/>
    <property type="match status" value="1"/>
</dbReference>
<dbReference type="InterPro" id="IPR036388">
    <property type="entry name" value="WH-like_DNA-bd_sf"/>
</dbReference>
<dbReference type="SMART" id="SM00895">
    <property type="entry name" value="FCD"/>
    <property type="match status" value="1"/>
</dbReference>
<organism evidence="5 6">
    <name type="scientific">Salinicola endophyticus</name>
    <dbReference type="NCBI Taxonomy" id="1949083"/>
    <lineage>
        <taxon>Bacteria</taxon>
        <taxon>Pseudomonadati</taxon>
        <taxon>Pseudomonadota</taxon>
        <taxon>Gammaproteobacteria</taxon>
        <taxon>Oceanospirillales</taxon>
        <taxon>Halomonadaceae</taxon>
        <taxon>Salinicola</taxon>
    </lineage>
</organism>
<dbReference type="RefSeq" id="WP_110674887.1">
    <property type="nucleotide sequence ID" value="NZ_PZJO01000006.1"/>
</dbReference>
<accession>A0ABY8FQM9</accession>
<dbReference type="Gene3D" id="1.10.10.10">
    <property type="entry name" value="Winged helix-like DNA-binding domain superfamily/Winged helix DNA-binding domain"/>
    <property type="match status" value="1"/>
</dbReference>
<feature type="domain" description="HTH gntR-type" evidence="4">
    <location>
        <begin position="9"/>
        <end position="76"/>
    </location>
</feature>
<name>A0ABY8FQM9_9GAMM</name>
<keyword evidence="1" id="KW-0805">Transcription regulation</keyword>
<evidence type="ECO:0000256" key="1">
    <source>
        <dbReference type="ARBA" id="ARBA00023015"/>
    </source>
</evidence>
<proteinExistence type="predicted"/>
<dbReference type="CDD" id="cd07377">
    <property type="entry name" value="WHTH_GntR"/>
    <property type="match status" value="1"/>
</dbReference>
<dbReference type="Gene3D" id="1.20.120.530">
    <property type="entry name" value="GntR ligand-binding domain-like"/>
    <property type="match status" value="1"/>
</dbReference>
<evidence type="ECO:0000256" key="2">
    <source>
        <dbReference type="ARBA" id="ARBA00023125"/>
    </source>
</evidence>
<dbReference type="InterPro" id="IPR011711">
    <property type="entry name" value="GntR_C"/>
</dbReference>
<gene>
    <name evidence="5" type="ORF">EVC62_12120</name>
</gene>
<dbReference type="EMBL" id="CP035631">
    <property type="protein sequence ID" value="WFF42189.1"/>
    <property type="molecule type" value="Genomic_DNA"/>
</dbReference>
<dbReference type="InterPro" id="IPR008920">
    <property type="entry name" value="TF_FadR/GntR_C"/>
</dbReference>
<reference evidence="5 6" key="1">
    <citation type="submission" date="2019-01" db="EMBL/GenBank/DDBJ databases">
        <title>Genome sequence of Salinicola endophyticus REST5.</title>
        <authorList>
            <person name="Nascimento F.X."/>
        </authorList>
    </citation>
    <scope>NUCLEOTIDE SEQUENCE [LARGE SCALE GENOMIC DNA]</scope>
    <source>
        <strain evidence="5 6">REST5</strain>
    </source>
</reference>
<dbReference type="PANTHER" id="PTHR43537:SF45">
    <property type="entry name" value="GNTR FAMILY REGULATORY PROTEIN"/>
    <property type="match status" value="1"/>
</dbReference>
<evidence type="ECO:0000256" key="3">
    <source>
        <dbReference type="ARBA" id="ARBA00023163"/>
    </source>
</evidence>
<keyword evidence="2" id="KW-0238">DNA-binding</keyword>
<dbReference type="Pfam" id="PF00392">
    <property type="entry name" value="GntR"/>
    <property type="match status" value="1"/>
</dbReference>
<dbReference type="PANTHER" id="PTHR43537">
    <property type="entry name" value="TRANSCRIPTIONAL REGULATOR, GNTR FAMILY"/>
    <property type="match status" value="1"/>
</dbReference>
<dbReference type="InterPro" id="IPR036390">
    <property type="entry name" value="WH_DNA-bd_sf"/>
</dbReference>
<dbReference type="Proteomes" id="UP001321526">
    <property type="component" value="Chromosome"/>
</dbReference>
<dbReference type="InterPro" id="IPR000524">
    <property type="entry name" value="Tscrpt_reg_HTH_GntR"/>
</dbReference>
<protein>
    <submittedName>
        <fullName evidence="5">GntR family transcriptional regulator</fullName>
    </submittedName>
</protein>
<evidence type="ECO:0000313" key="6">
    <source>
        <dbReference type="Proteomes" id="UP001321526"/>
    </source>
</evidence>
<dbReference type="SUPFAM" id="SSF46785">
    <property type="entry name" value="Winged helix' DNA-binding domain"/>
    <property type="match status" value="1"/>
</dbReference>
<evidence type="ECO:0000259" key="4">
    <source>
        <dbReference type="PROSITE" id="PS50949"/>
    </source>
</evidence>
<dbReference type="SMART" id="SM00345">
    <property type="entry name" value="HTH_GNTR"/>
    <property type="match status" value="1"/>
</dbReference>
<dbReference type="SUPFAM" id="SSF48008">
    <property type="entry name" value="GntR ligand-binding domain-like"/>
    <property type="match status" value="1"/>
</dbReference>
<keyword evidence="6" id="KW-1185">Reference proteome</keyword>
<keyword evidence="3" id="KW-0804">Transcription</keyword>
<evidence type="ECO:0000313" key="5">
    <source>
        <dbReference type="EMBL" id="WFF42189.1"/>
    </source>
</evidence>
<dbReference type="PROSITE" id="PS50949">
    <property type="entry name" value="HTH_GNTR"/>
    <property type="match status" value="1"/>
</dbReference>